<evidence type="ECO:0000313" key="2">
    <source>
        <dbReference type="Proteomes" id="UP000606008"/>
    </source>
</evidence>
<comment type="caution">
    <text evidence="1">The sequence shown here is derived from an EMBL/GenBank/DDBJ whole genome shotgun (WGS) entry which is preliminary data.</text>
</comment>
<sequence length="242" mass="28013">MIVRLVDVGWEIAHQPAHGLLAFQLAMHWQPAMRPQHWPETLIALTEHDDGQLPYEGRNHLTEAGAPLDFQVLEFSADQAKTMVEVALQKSRWNALMVSMHATFLYEEKRGKSTELDQFLDQQQDNQKSWRRQYGVSKAVAQYAYDFVQWCDAFSLILCMNQVPPEGRRLEISVGPDGVHYFVLQRPDGSLCVDPWPYDVPEFSVQLEYNTVSQLMFTDDKALYNALQQAPIQVREWRLCKE</sequence>
<protein>
    <submittedName>
        <fullName evidence="1">DUF3891 family protein</fullName>
    </submittedName>
</protein>
<reference evidence="2" key="1">
    <citation type="submission" date="2019-09" db="EMBL/GenBank/DDBJ databases">
        <authorList>
            <person name="Jung D.-H."/>
        </authorList>
    </citation>
    <scope>NUCLEOTIDE SEQUENCE [LARGE SCALE GENOMIC DNA]</scope>
    <source>
        <strain evidence="2">JA-25</strain>
    </source>
</reference>
<dbReference type="InterPro" id="IPR024992">
    <property type="entry name" value="DUF3891"/>
</dbReference>
<keyword evidence="2" id="KW-1185">Reference proteome</keyword>
<accession>A0ABX0QNI3</accession>
<dbReference type="EMBL" id="WAEL01000008">
    <property type="protein sequence ID" value="NID12562.1"/>
    <property type="molecule type" value="Genomic_DNA"/>
</dbReference>
<gene>
    <name evidence="1" type="ORF">F7231_20495</name>
</gene>
<evidence type="ECO:0000313" key="1">
    <source>
        <dbReference type="EMBL" id="NID12562.1"/>
    </source>
</evidence>
<reference evidence="2" key="2">
    <citation type="submission" date="2023-07" db="EMBL/GenBank/DDBJ databases">
        <authorList>
            <person name="Jung D.-H."/>
        </authorList>
    </citation>
    <scope>NUCLEOTIDE SEQUENCE [LARGE SCALE GENOMIC DNA]</scope>
    <source>
        <strain evidence="2">JA-25</strain>
    </source>
</reference>
<dbReference type="Pfam" id="PF13030">
    <property type="entry name" value="DUF3891"/>
    <property type="match status" value="1"/>
</dbReference>
<dbReference type="RefSeq" id="WP_166693366.1">
    <property type="nucleotide sequence ID" value="NZ_WAEL01000008.1"/>
</dbReference>
<dbReference type="Proteomes" id="UP000606008">
    <property type="component" value="Unassembled WGS sequence"/>
</dbReference>
<name>A0ABX0QNI3_9BACT</name>
<organism evidence="1 2">
    <name type="scientific">Fibrivirga algicola</name>
    <dbReference type="NCBI Taxonomy" id="2950420"/>
    <lineage>
        <taxon>Bacteria</taxon>
        <taxon>Pseudomonadati</taxon>
        <taxon>Bacteroidota</taxon>
        <taxon>Cytophagia</taxon>
        <taxon>Cytophagales</taxon>
        <taxon>Spirosomataceae</taxon>
        <taxon>Fibrivirga</taxon>
    </lineage>
</organism>
<proteinExistence type="predicted"/>